<organism evidence="1 2">
    <name type="scientific">Streptacidiphilus jeojiensis</name>
    <dbReference type="NCBI Taxonomy" id="3229225"/>
    <lineage>
        <taxon>Bacteria</taxon>
        <taxon>Bacillati</taxon>
        <taxon>Actinomycetota</taxon>
        <taxon>Actinomycetes</taxon>
        <taxon>Kitasatosporales</taxon>
        <taxon>Streptomycetaceae</taxon>
        <taxon>Streptacidiphilus</taxon>
    </lineage>
</organism>
<dbReference type="RefSeq" id="WP_380564130.1">
    <property type="nucleotide sequence ID" value="NZ_JBEUKS010000003.1"/>
</dbReference>
<reference evidence="1 2" key="1">
    <citation type="submission" date="2024-06" db="EMBL/GenBank/DDBJ databases">
        <authorList>
            <person name="Lee S.D."/>
        </authorList>
    </citation>
    <scope>NUCLEOTIDE SEQUENCE [LARGE SCALE GENOMIC DNA]</scope>
    <source>
        <strain evidence="1 2">N1-10</strain>
    </source>
</reference>
<sequence length="199" mass="20982">MTVVESAAVAVLVNGLPGAGKTTLSTELSRVLGLPLFSKDVIKEVHADILGSHAIGYSQRQWNSAVGAAASQTMWALLAHAPAGAVLESSWRADVRDLVLQGLSTARHALPVEVWCEVPMETARHRCAARLPRHPIHGELPGDAEWESWRELARPLAVGPLLCVDTSVPVDMSAVAAWIGAQVHAGPAGQANAALPPRP</sequence>
<dbReference type="EMBL" id="JBEUKS010000003">
    <property type="protein sequence ID" value="MFC1438578.1"/>
    <property type="molecule type" value="Genomic_DNA"/>
</dbReference>
<accession>A0ABV6XJY4</accession>
<gene>
    <name evidence="1" type="ORF">ABUW04_09945</name>
</gene>
<proteinExistence type="predicted"/>
<evidence type="ECO:0000313" key="1">
    <source>
        <dbReference type="EMBL" id="MFC1438578.1"/>
    </source>
</evidence>
<evidence type="ECO:0000313" key="2">
    <source>
        <dbReference type="Proteomes" id="UP001592581"/>
    </source>
</evidence>
<comment type="caution">
    <text evidence="1">The sequence shown here is derived from an EMBL/GenBank/DDBJ whole genome shotgun (WGS) entry which is preliminary data.</text>
</comment>
<dbReference type="Pfam" id="PF13671">
    <property type="entry name" value="AAA_33"/>
    <property type="match status" value="1"/>
</dbReference>
<keyword evidence="2" id="KW-1185">Reference proteome</keyword>
<protein>
    <submittedName>
        <fullName evidence="1">AAA family ATPase</fullName>
    </submittedName>
</protein>
<dbReference type="SUPFAM" id="SSF52540">
    <property type="entry name" value="P-loop containing nucleoside triphosphate hydrolases"/>
    <property type="match status" value="1"/>
</dbReference>
<dbReference type="Gene3D" id="3.40.50.300">
    <property type="entry name" value="P-loop containing nucleotide triphosphate hydrolases"/>
    <property type="match status" value="1"/>
</dbReference>
<dbReference type="InterPro" id="IPR027417">
    <property type="entry name" value="P-loop_NTPase"/>
</dbReference>
<dbReference type="Proteomes" id="UP001592581">
    <property type="component" value="Unassembled WGS sequence"/>
</dbReference>
<name>A0ABV6XJY4_9ACTN</name>